<evidence type="ECO:0000313" key="2">
    <source>
        <dbReference type="Proteomes" id="UP000005089"/>
    </source>
</evidence>
<sequence>MSQEQTRLQVEEYALFFAPKASIPDLLFLFVPEKDRAAADMDPVRIPATA</sequence>
<organism evidence="1 2">
    <name type="scientific">Oxalobacter formigenes OXCC13</name>
    <dbReference type="NCBI Taxonomy" id="556269"/>
    <lineage>
        <taxon>Bacteria</taxon>
        <taxon>Pseudomonadati</taxon>
        <taxon>Pseudomonadota</taxon>
        <taxon>Betaproteobacteria</taxon>
        <taxon>Burkholderiales</taxon>
        <taxon>Oxalobacteraceae</taxon>
        <taxon>Oxalobacter</taxon>
    </lineage>
</organism>
<name>C3XAP4_OXAFO</name>
<accession>C3XAP4</accession>
<protein>
    <submittedName>
        <fullName evidence="1">Uncharacterized protein</fullName>
    </submittedName>
</protein>
<dbReference type="AlphaFoldDB" id="C3XAP4"/>
<gene>
    <name evidence="1" type="ORF">OFBG_01298</name>
</gene>
<proteinExistence type="predicted"/>
<dbReference type="EMBL" id="GG658170">
    <property type="protein sequence ID" value="EEO30270.1"/>
    <property type="molecule type" value="Genomic_DNA"/>
</dbReference>
<keyword evidence="2" id="KW-1185">Reference proteome</keyword>
<dbReference type="HOGENOM" id="CLU_3120636_0_0_4"/>
<dbReference type="Proteomes" id="UP000005089">
    <property type="component" value="Unassembled WGS sequence"/>
</dbReference>
<evidence type="ECO:0000313" key="1">
    <source>
        <dbReference type="EMBL" id="EEO30270.1"/>
    </source>
</evidence>
<reference evidence="1 2" key="1">
    <citation type="submission" date="2009-02" db="EMBL/GenBank/DDBJ databases">
        <title>The Genome Sequence of Oxalobacter formigenes OXCC13.</title>
        <authorList>
            <consortium name="The Broad Institute Genome Sequencing Platform"/>
            <person name="Ward D."/>
            <person name="Young S.K."/>
            <person name="Kodira C.D."/>
            <person name="Zeng Q."/>
            <person name="Koehrsen M."/>
            <person name="Alvarado L."/>
            <person name="Berlin A."/>
            <person name="Borenstein D."/>
            <person name="Chen Z."/>
            <person name="Engels R."/>
            <person name="Freedman E."/>
            <person name="Gellesch M."/>
            <person name="Goldberg J."/>
            <person name="Griggs A."/>
            <person name="Gujja S."/>
            <person name="Heiman D."/>
            <person name="Hepburn T."/>
            <person name="Howarth C."/>
            <person name="Jen D."/>
            <person name="Larson L."/>
            <person name="Lewis B."/>
            <person name="Mehta T."/>
            <person name="Park D."/>
            <person name="Pearson M."/>
            <person name="Roberts A."/>
            <person name="Saif S."/>
            <person name="Shea T."/>
            <person name="Shenoy N."/>
            <person name="Sisk P."/>
            <person name="Stolte C."/>
            <person name="Sykes S."/>
            <person name="Walk T."/>
            <person name="White J."/>
            <person name="Yandava C."/>
            <person name="Allison M.J."/>
            <person name="Lander E."/>
            <person name="Nusbaum C."/>
            <person name="Galagan J."/>
            <person name="Birren B."/>
        </authorList>
    </citation>
    <scope>NUCLEOTIDE SEQUENCE [LARGE SCALE GENOMIC DNA]</scope>
    <source>
        <strain evidence="1 2">OXCC13</strain>
    </source>
</reference>